<comment type="subcellular location">
    <subcellularLocation>
        <location evidence="1 12">Cell membrane</location>
        <topology evidence="1 12">Multi-pass membrane protein</topology>
    </subcellularLocation>
</comment>
<feature type="transmembrane region" description="Helical" evidence="12">
    <location>
        <begin position="167"/>
        <end position="186"/>
    </location>
</feature>
<keyword evidence="13" id="KW-0175">Coiled coil</keyword>
<dbReference type="HAMAP" id="MF_01811">
    <property type="entry name" value="YidC_type2"/>
    <property type="match status" value="1"/>
</dbReference>
<keyword evidence="3 12" id="KW-1003">Cell membrane</keyword>
<dbReference type="PROSITE" id="PS51257">
    <property type="entry name" value="PROKAR_LIPOPROTEIN"/>
    <property type="match status" value="1"/>
</dbReference>
<name>A0A917A9E7_9STRE</name>
<dbReference type="PANTHER" id="PTHR12428">
    <property type="entry name" value="OXA1"/>
    <property type="match status" value="1"/>
</dbReference>
<protein>
    <recommendedName>
        <fullName evidence="12">Membrane protein insertase YidC</fullName>
    </recommendedName>
    <alternativeName>
        <fullName evidence="12">Foldase YidC</fullName>
    </alternativeName>
    <alternativeName>
        <fullName evidence="12">Membrane integrase YidC</fullName>
    </alternativeName>
    <alternativeName>
        <fullName evidence="12">Membrane protein YidC</fullName>
    </alternativeName>
</protein>
<keyword evidence="4 12" id="KW-0812">Transmembrane</keyword>
<feature type="signal peptide" evidence="14">
    <location>
        <begin position="1"/>
        <end position="24"/>
    </location>
</feature>
<keyword evidence="10 12" id="KW-0143">Chaperone</keyword>
<accession>A0A917A9E7</accession>
<evidence type="ECO:0000256" key="12">
    <source>
        <dbReference type="HAMAP-Rule" id="MF_01811"/>
    </source>
</evidence>
<evidence type="ECO:0000256" key="10">
    <source>
        <dbReference type="ARBA" id="ARBA00023186"/>
    </source>
</evidence>
<comment type="function">
    <text evidence="12">Required for the insertion and/or proper folding and/or complex formation of integral membrane proteins into the membrane. Involved in integration of membrane proteins that insert both dependently and independently of the Sec translocase complex, as well as at least some lipoproteins.</text>
</comment>
<gene>
    <name evidence="12 16" type="primary">yidC</name>
    <name evidence="16" type="ORF">GCM10011510_15750</name>
</gene>
<dbReference type="InterPro" id="IPR047196">
    <property type="entry name" value="YidC_ALB_C"/>
</dbReference>
<evidence type="ECO:0000256" key="7">
    <source>
        <dbReference type="ARBA" id="ARBA00022989"/>
    </source>
</evidence>
<feature type="transmembrane region" description="Helical" evidence="12">
    <location>
        <begin position="198"/>
        <end position="223"/>
    </location>
</feature>
<reference evidence="16" key="1">
    <citation type="journal article" date="2014" name="Int. J. Syst. Evol. Microbiol.">
        <title>Complete genome sequence of Corynebacterium casei LMG S-19264T (=DSM 44701T), isolated from a smear-ripened cheese.</title>
        <authorList>
            <consortium name="US DOE Joint Genome Institute (JGI-PGF)"/>
            <person name="Walter F."/>
            <person name="Albersmeier A."/>
            <person name="Kalinowski J."/>
            <person name="Ruckert C."/>
        </authorList>
    </citation>
    <scope>NUCLEOTIDE SEQUENCE</scope>
    <source>
        <strain evidence="16">CGMCC 1.15533</strain>
    </source>
</reference>
<keyword evidence="17" id="KW-1185">Reference proteome</keyword>
<feature type="coiled-coil region" evidence="13">
    <location>
        <begin position="243"/>
        <end position="271"/>
    </location>
</feature>
<evidence type="ECO:0000256" key="2">
    <source>
        <dbReference type="ARBA" id="ARBA00022448"/>
    </source>
</evidence>
<evidence type="ECO:0000256" key="5">
    <source>
        <dbReference type="ARBA" id="ARBA00022729"/>
    </source>
</evidence>
<evidence type="ECO:0000256" key="9">
    <source>
        <dbReference type="ARBA" id="ARBA00023139"/>
    </source>
</evidence>
<evidence type="ECO:0000259" key="15">
    <source>
        <dbReference type="Pfam" id="PF02096"/>
    </source>
</evidence>
<keyword evidence="9" id="KW-0564">Palmitate</keyword>
<keyword evidence="5 12" id="KW-0732">Signal</keyword>
<dbReference type="GO" id="GO:0032977">
    <property type="term" value="F:membrane insertase activity"/>
    <property type="evidence" value="ECO:0007669"/>
    <property type="project" value="InterPro"/>
</dbReference>
<feature type="chain" id="PRO_5039116787" description="Membrane protein insertase YidC" evidence="14">
    <location>
        <begin position="25"/>
        <end position="273"/>
    </location>
</feature>
<dbReference type="PANTHER" id="PTHR12428:SF65">
    <property type="entry name" value="CYTOCHROME C OXIDASE ASSEMBLY PROTEIN COX18, MITOCHONDRIAL"/>
    <property type="match status" value="1"/>
</dbReference>
<organism evidence="16 17">
    <name type="scientific">Streptococcus himalayensis</name>
    <dbReference type="NCBI Taxonomy" id="1888195"/>
    <lineage>
        <taxon>Bacteria</taxon>
        <taxon>Bacillati</taxon>
        <taxon>Bacillota</taxon>
        <taxon>Bacilli</taxon>
        <taxon>Lactobacillales</taxon>
        <taxon>Streptococcaceae</taxon>
        <taxon>Streptococcus</taxon>
    </lineage>
</organism>
<evidence type="ECO:0000256" key="3">
    <source>
        <dbReference type="ARBA" id="ARBA00022475"/>
    </source>
</evidence>
<feature type="domain" description="Membrane insertase YidC/Oxa/ALB C-terminal" evidence="15">
    <location>
        <begin position="57"/>
        <end position="238"/>
    </location>
</feature>
<dbReference type="Pfam" id="PF02096">
    <property type="entry name" value="60KD_IMP"/>
    <property type="match status" value="1"/>
</dbReference>
<evidence type="ECO:0000313" key="17">
    <source>
        <dbReference type="Proteomes" id="UP000660801"/>
    </source>
</evidence>
<comment type="caution">
    <text evidence="16">The sequence shown here is derived from an EMBL/GenBank/DDBJ whole genome shotgun (WGS) entry which is preliminary data.</text>
</comment>
<dbReference type="NCBIfam" id="TIGR03592">
    <property type="entry name" value="yidC_oxa1_cterm"/>
    <property type="match status" value="1"/>
</dbReference>
<dbReference type="Proteomes" id="UP000660801">
    <property type="component" value="Unassembled WGS sequence"/>
</dbReference>
<reference evidence="16" key="2">
    <citation type="submission" date="2020-09" db="EMBL/GenBank/DDBJ databases">
        <authorList>
            <person name="Sun Q."/>
            <person name="Zhou Y."/>
        </authorList>
    </citation>
    <scope>NUCLEOTIDE SEQUENCE</scope>
    <source>
        <strain evidence="16">CGMCC 1.15533</strain>
    </source>
</reference>
<evidence type="ECO:0000256" key="1">
    <source>
        <dbReference type="ARBA" id="ARBA00004651"/>
    </source>
</evidence>
<keyword evidence="6 12" id="KW-0653">Protein transport</keyword>
<dbReference type="EMBL" id="BMJN01000031">
    <property type="protein sequence ID" value="GGE35253.1"/>
    <property type="molecule type" value="Genomic_DNA"/>
</dbReference>
<proteinExistence type="inferred from homology"/>
<keyword evidence="7 12" id="KW-1133">Transmembrane helix</keyword>
<dbReference type="PRINTS" id="PR00701">
    <property type="entry name" value="60KDINNERMP"/>
</dbReference>
<dbReference type="RefSeq" id="WP_068990499.1">
    <property type="nucleotide sequence ID" value="NZ_BMJN01000031.1"/>
</dbReference>
<evidence type="ECO:0000256" key="6">
    <source>
        <dbReference type="ARBA" id="ARBA00022927"/>
    </source>
</evidence>
<dbReference type="CDD" id="cd20070">
    <property type="entry name" value="5TM_YidC_Alb3"/>
    <property type="match status" value="1"/>
</dbReference>
<evidence type="ECO:0000256" key="11">
    <source>
        <dbReference type="ARBA" id="ARBA00023288"/>
    </source>
</evidence>
<feature type="transmembrane region" description="Helical" evidence="12">
    <location>
        <begin position="49"/>
        <end position="75"/>
    </location>
</feature>
<evidence type="ECO:0000256" key="8">
    <source>
        <dbReference type="ARBA" id="ARBA00023136"/>
    </source>
</evidence>
<keyword evidence="11 12" id="KW-0449">Lipoprotein</keyword>
<dbReference type="InterPro" id="IPR023060">
    <property type="entry name" value="YidC/YidC1/YidC2_Firmicutes"/>
</dbReference>
<keyword evidence="8 12" id="KW-0472">Membrane</keyword>
<feature type="transmembrane region" description="Helical" evidence="12">
    <location>
        <begin position="127"/>
        <end position="147"/>
    </location>
</feature>
<evidence type="ECO:0000256" key="4">
    <source>
        <dbReference type="ARBA" id="ARBA00022692"/>
    </source>
</evidence>
<sequence length="273" mass="31046">MIVKKKRSLLGLVLLSLLFLTACGTSDVTASTPDAWGKFVYFFAEMIRILSFNGSTGIGIILFTLVIRTVLLPVFQLQINASRKMQEIQPQMKALQEKYPGRDMESRTRLEEERQRLFKEEGVKPSAAMWPILIQMPVLLALFNALTRVDFLQQGHFLWLNLAEKDPYFILPILAAGFTFLSTWLSNKGLVEKNGLTTGMMVVMPVIIFIFTLQVASGVALYWSTSNAYQVFQTLILSNPFKMIAERQAKEEAERELVAKKKRAMKKAQKKKK</sequence>
<dbReference type="AlphaFoldDB" id="A0A917A9E7"/>
<dbReference type="GO" id="GO:0051205">
    <property type="term" value="P:protein insertion into membrane"/>
    <property type="evidence" value="ECO:0007669"/>
    <property type="project" value="TreeGrafter"/>
</dbReference>
<keyword evidence="2 12" id="KW-0813">Transport</keyword>
<dbReference type="GO" id="GO:0005886">
    <property type="term" value="C:plasma membrane"/>
    <property type="evidence" value="ECO:0007669"/>
    <property type="project" value="UniProtKB-SubCell"/>
</dbReference>
<evidence type="ECO:0000256" key="14">
    <source>
        <dbReference type="SAM" id="SignalP"/>
    </source>
</evidence>
<evidence type="ECO:0000313" key="16">
    <source>
        <dbReference type="EMBL" id="GGE35253.1"/>
    </source>
</evidence>
<comment type="similarity">
    <text evidence="12">Belongs to the OXA1/ALB3/YidC family. Type 2 subfamily.</text>
</comment>
<evidence type="ECO:0000256" key="13">
    <source>
        <dbReference type="SAM" id="Coils"/>
    </source>
</evidence>
<dbReference type="GO" id="GO:0015031">
    <property type="term" value="P:protein transport"/>
    <property type="evidence" value="ECO:0007669"/>
    <property type="project" value="UniProtKB-KW"/>
</dbReference>
<dbReference type="InterPro" id="IPR028055">
    <property type="entry name" value="YidC/Oxa/ALB_C"/>
</dbReference>
<dbReference type="InterPro" id="IPR001708">
    <property type="entry name" value="YidC/ALB3/OXA1/COX18"/>
</dbReference>